<evidence type="ECO:0000256" key="8">
    <source>
        <dbReference type="ARBA" id="ARBA00046341"/>
    </source>
</evidence>
<evidence type="ECO:0000256" key="6">
    <source>
        <dbReference type="ARBA" id="ARBA00022786"/>
    </source>
</evidence>
<dbReference type="SUPFAM" id="SSF46785">
    <property type="entry name" value="Winged helix' DNA-binding domain"/>
    <property type="match status" value="1"/>
</dbReference>
<keyword evidence="14" id="KW-1185">Reference proteome</keyword>
<comment type="catalytic activity">
    <reaction evidence="1 10">
        <text>S-ubiquitinyl-[E2 ubiquitin-conjugating enzyme]-L-cysteine + [acceptor protein]-L-lysine = [E2 ubiquitin-conjugating enzyme]-L-cysteine + N(6)-ubiquitinyl-[acceptor protein]-L-lysine.</text>
        <dbReference type="EC" id="2.3.2.27"/>
    </reaction>
</comment>
<dbReference type="InterPro" id="IPR042065">
    <property type="entry name" value="E3_ELL-like"/>
</dbReference>
<dbReference type="Pfam" id="PF02207">
    <property type="entry name" value="zf-UBR"/>
    <property type="match status" value="1"/>
</dbReference>
<dbReference type="Gene3D" id="1.10.10.2670">
    <property type="entry name" value="E3 ubiquitin-protein ligase"/>
    <property type="match status" value="1"/>
</dbReference>
<dbReference type="InterPro" id="IPR014719">
    <property type="entry name" value="Ribosomal_bL12_C/ClpS-like"/>
</dbReference>
<evidence type="ECO:0000313" key="13">
    <source>
        <dbReference type="EMBL" id="KAJ4429223.1"/>
    </source>
</evidence>
<proteinExistence type="inferred from homology"/>
<dbReference type="Proteomes" id="UP001148838">
    <property type="component" value="Unassembled WGS sequence"/>
</dbReference>
<comment type="caution">
    <text evidence="13">The sequence shown here is derived from an EMBL/GenBank/DDBJ whole genome shotgun (WGS) entry which is preliminary data.</text>
</comment>
<dbReference type="Pfam" id="PF18995">
    <property type="entry name" value="PRT6_C"/>
    <property type="match status" value="1"/>
</dbReference>
<keyword evidence="3 10" id="KW-0808">Transferase</keyword>
<protein>
    <recommendedName>
        <fullName evidence="10">E3 ubiquitin-protein ligase</fullName>
        <ecNumber evidence="10">2.3.2.27</ecNumber>
    </recommendedName>
</protein>
<comment type="similarity">
    <text evidence="8 10">Belongs to the E3 ubiquitin-protein ligase UBR1-like family.</text>
</comment>
<dbReference type="Pfam" id="PF02617">
    <property type="entry name" value="ClpS"/>
    <property type="match status" value="1"/>
</dbReference>
<evidence type="ECO:0000256" key="4">
    <source>
        <dbReference type="ARBA" id="ARBA00022723"/>
    </source>
</evidence>
<keyword evidence="6 10" id="KW-0833">Ubl conjugation pathway</keyword>
<evidence type="ECO:0000256" key="5">
    <source>
        <dbReference type="ARBA" id="ARBA00022771"/>
    </source>
</evidence>
<feature type="region of interest" description="Disordered" evidence="11">
    <location>
        <begin position="1277"/>
        <end position="1299"/>
    </location>
</feature>
<dbReference type="Gene3D" id="3.30.1390.10">
    <property type="match status" value="1"/>
</dbReference>
<organism evidence="13 14">
    <name type="scientific">Periplaneta americana</name>
    <name type="common">American cockroach</name>
    <name type="synonym">Blatta americana</name>
    <dbReference type="NCBI Taxonomy" id="6978"/>
    <lineage>
        <taxon>Eukaryota</taxon>
        <taxon>Metazoa</taxon>
        <taxon>Ecdysozoa</taxon>
        <taxon>Arthropoda</taxon>
        <taxon>Hexapoda</taxon>
        <taxon>Insecta</taxon>
        <taxon>Pterygota</taxon>
        <taxon>Neoptera</taxon>
        <taxon>Polyneoptera</taxon>
        <taxon>Dictyoptera</taxon>
        <taxon>Blattodea</taxon>
        <taxon>Blattoidea</taxon>
        <taxon>Blattidae</taxon>
        <taxon>Blattinae</taxon>
        <taxon>Periplaneta</taxon>
    </lineage>
</organism>
<dbReference type="Gene3D" id="2.10.110.30">
    <property type="match status" value="1"/>
</dbReference>
<evidence type="ECO:0000256" key="2">
    <source>
        <dbReference type="ARBA" id="ARBA00004906"/>
    </source>
</evidence>
<evidence type="ECO:0000256" key="3">
    <source>
        <dbReference type="ARBA" id="ARBA00022679"/>
    </source>
</evidence>
<sequence>MFESYNISILPSAATHHTQESETLLDIIATTNPQLALTNGQLPAPGISAHDIIFLEYSLYCPKYKPHITSYRDLKHIEHDKLINDALSLPWTEVWNLPDIDDKIEKFNDLVIQLYDKHAPLKTRRVGRRPAPWMCDAIKLLMTDRDTAYRKYRRSKDELDFNTYKVLRNKCNQAHMLKMMSTFLDARIISEKLPDVQDTIMGESMESDLRSICDLEMEQPVLPVFPDSSKPCVEVWNEKLKKGVLSCTHFKEHWRIWVPKIYSPEPNGSCLDWSFDETKAQDVLFDTLERFICNGDPQEVLIKLSQMDSPPSVCGRVFKMGEPTYSCRECGMDSTCVLCVDCFKQSAHRHHKYKMGKQFFFLFANIYQRTSSGGGCCDCGDTEAWRTEPFCDIHALGSENRPDSAASHLPDDLEDRARATFTAVLKYAYQLLTLEYSPGLPSDLRVKESEDDPLGFLDTPDTYCTVLFNDETHTFEQIISRIHECDNKNDQDSYLQCLIQYHAVERHRSRNRTTESTPKPKTYSYEYYVKVISTLARVIKCSQRDAIEFVTNIDREGRAVVKCSTFQHCNELKTDIERFTARHGNRPLKVLVVHAHVVAHQFFAMKLLDWLQKILGYAEGFRVLFSEVALQTKSPDASIVEGILLRDSHLWKSARTHWHRLIISGMLMEYDSKKAFAKVFTKNYGSVVKDFIRDDHDHSFSIASMSVQVFTVPTLAHHLIANEEVLFVLLHTFISECTRKCNKAGKLEFERNVPIGTFKRAQYILYDLRYLLSAKPTTWTDGLRKGFLQGISLLLNLLTFMQGMDLVTRQVGQHMEYEPEWESAFNLHIKLAHVITLALEWCGTDRIVLIKAYRATLKKLYDNPSFDPAQAGEVRELADHSATCIQYDVATQPVSIHLPLSRFLAGLHLHLEKFGLSFDSHELQVTPRPSPEQLIEPVLRTQVMISQVHAGMWRRNGYSLLNQLYFYHNVKCRSEMLDRDIVLLQVGASLIESNEFLIHLLNKFNLMNWANQQFELNTLKNPEEDSMRQTISLVEEFLGLLVVLVGERYTPGVGKITPDDRIKKELIQQLCIKPLPHSELNKTLPEDVNHETGMERVIDQVAEFKKPGQGSGKGVYELKRDLYSEYNVFFYHYTREELSKSEETQRKRRKTAGEIECCPPPLLPPLTDAFMMMANLLQCDVMLHIMQVVLERSLNLRARSFSETQLHKVLHLIGYALQEEEKQYCQFLLFTERAEKWRIEQLIEELCTSPRVEAHKDLLAWTLTKYRQVAAPRRQNSLANTISSSTLPETSTQSDDTAKEKEWRAKMAAQKRAKIMAQMTAMQKNFMKENAKLFETTITDTGKSGDLRGSSMDLSECVQTSPVALGINQTTKVTLERSYTCILCQEDQNVSVDGPALVLAGFVQQSTVLCQRRKTENLDMEESGDDIPDPLFLPAALGPAPHTGTCGHVMHSHCWQKYFDNVLAKENRRPYRLRQPASFDVEKHEFLCPLCECLSNTVLPLVPPLGILQQSQSSQLDRKSINFKTWLQGLQITLKYRKKLSNGIRNLEVRRSSPRIQAMQAAQENSSSSEQNVTDFQVGDGDGDSQPFQLLLYTCPIDQVSIELGDSGPDFAALFPTSRNLAEEPQLSDNLSEMILLYSQATYTKGLGVHPHLGDSRVPLMTWKSCAYTIHSLECLLRDMDKPLFGDLSCRQQDCLEGLIRIVGVLGTTWKRPEVISSHALRLLSMLLENSSDVPCILDWDCFGVLVPLTLSLPSLFLSDQPTPIPSGGVQELYVLRLVLLSHIVKILLTTDFNRGDVPMDVEEDGVEPVTENNILELLNTVRKVAGISTDDSMVQLDARGVWAQIKHACIPFLRCCALFYHFLTGVPAPNVLMEVGGDTFENLCAYLGLPNSCSELISSSVMTDLSLKWAQHDKVRQYTSGASSLAPIPLPLPVNQLVALPLDYSELINTVSLFTCPNSEREDSRNPTMCLVCGEMLCSQSYCCQTELNKSLVGACTYHAHECGAGVVRELIYYKKFVVDDCHVLARLDGIFRAEQ</sequence>
<dbReference type="InterPro" id="IPR044046">
    <property type="entry name" value="E3_ligase_UBR-like_C"/>
</dbReference>
<keyword evidence="7 10" id="KW-0862">Zinc</keyword>
<dbReference type="PANTHER" id="PTHR21497:SF24">
    <property type="entry name" value="E3 UBIQUITIN-PROTEIN LIGASE UBR1"/>
    <property type="match status" value="1"/>
</dbReference>
<evidence type="ECO:0000256" key="11">
    <source>
        <dbReference type="SAM" id="MobiDB-lite"/>
    </source>
</evidence>
<feature type="zinc finger region" description="UBR-type" evidence="9">
    <location>
        <begin position="312"/>
        <end position="396"/>
    </location>
</feature>
<comment type="function">
    <text evidence="10">Ubiquitin ligase protein which is a component of the N-end rule pathway. Recognizes and binds to proteins bearing specific N-terminal residues that are destabilizing according to the N-end rule, leading to their ubiquitination and subsequent degradation.</text>
</comment>
<feature type="compositionally biased region" description="Polar residues" evidence="11">
    <location>
        <begin position="1277"/>
        <end position="1295"/>
    </location>
</feature>
<dbReference type="InterPro" id="IPR003769">
    <property type="entry name" value="ClpS_core"/>
</dbReference>
<name>A0ABQ8S5B8_PERAM</name>
<dbReference type="InterPro" id="IPR003126">
    <property type="entry name" value="Znf_UBR"/>
</dbReference>
<evidence type="ECO:0000256" key="1">
    <source>
        <dbReference type="ARBA" id="ARBA00000900"/>
    </source>
</evidence>
<dbReference type="EC" id="2.3.2.27" evidence="10"/>
<dbReference type="EMBL" id="JAJSOF020000036">
    <property type="protein sequence ID" value="KAJ4429223.1"/>
    <property type="molecule type" value="Genomic_DNA"/>
</dbReference>
<accession>A0ABQ8S5B8</accession>
<comment type="pathway">
    <text evidence="2 10">Protein modification; protein ubiquitination.</text>
</comment>
<evidence type="ECO:0000256" key="9">
    <source>
        <dbReference type="PROSITE-ProRule" id="PRU00508"/>
    </source>
</evidence>
<dbReference type="InterPro" id="IPR036390">
    <property type="entry name" value="WH_DNA-bd_sf"/>
</dbReference>
<evidence type="ECO:0000313" key="14">
    <source>
        <dbReference type="Proteomes" id="UP001148838"/>
    </source>
</evidence>
<dbReference type="InterPro" id="IPR039164">
    <property type="entry name" value="UBR1-like"/>
</dbReference>
<gene>
    <name evidence="13" type="ORF">ANN_26226</name>
</gene>
<reference evidence="13 14" key="1">
    <citation type="journal article" date="2022" name="Allergy">
        <title>Genome assembly and annotation of Periplaneta americana reveal a comprehensive cockroach allergen profile.</title>
        <authorList>
            <person name="Wang L."/>
            <person name="Xiong Q."/>
            <person name="Saelim N."/>
            <person name="Wang L."/>
            <person name="Nong W."/>
            <person name="Wan A.T."/>
            <person name="Shi M."/>
            <person name="Liu X."/>
            <person name="Cao Q."/>
            <person name="Hui J.H.L."/>
            <person name="Sookrung N."/>
            <person name="Leung T.F."/>
            <person name="Tungtrongchitr A."/>
            <person name="Tsui S.K.W."/>
        </authorList>
    </citation>
    <scope>NUCLEOTIDE SEQUENCE [LARGE SCALE GENOMIC DNA]</scope>
    <source>
        <strain evidence="13">PWHHKU_190912</strain>
    </source>
</reference>
<evidence type="ECO:0000259" key="12">
    <source>
        <dbReference type="PROSITE" id="PS51157"/>
    </source>
</evidence>
<evidence type="ECO:0000256" key="10">
    <source>
        <dbReference type="RuleBase" id="RU366018"/>
    </source>
</evidence>
<feature type="domain" description="UBR-type" evidence="12">
    <location>
        <begin position="312"/>
        <end position="396"/>
    </location>
</feature>
<dbReference type="SMART" id="SM00396">
    <property type="entry name" value="ZnF_UBR1"/>
    <property type="match status" value="1"/>
</dbReference>
<dbReference type="Pfam" id="PF22960">
    <property type="entry name" value="WHD_UBR1"/>
    <property type="match status" value="1"/>
</dbReference>
<dbReference type="CDD" id="cd19672">
    <property type="entry name" value="UBR-box_UBR1_like"/>
    <property type="match status" value="1"/>
</dbReference>
<keyword evidence="5 10" id="KW-0863">Zinc-finger</keyword>
<dbReference type="SUPFAM" id="SSF54736">
    <property type="entry name" value="ClpS-like"/>
    <property type="match status" value="1"/>
</dbReference>
<dbReference type="InterPro" id="IPR055194">
    <property type="entry name" value="UBR1-like_WH"/>
</dbReference>
<evidence type="ECO:0000256" key="7">
    <source>
        <dbReference type="ARBA" id="ARBA00022833"/>
    </source>
</evidence>
<keyword evidence="4 10" id="KW-0479">Metal-binding</keyword>
<dbReference type="PROSITE" id="PS51157">
    <property type="entry name" value="ZF_UBR"/>
    <property type="match status" value="1"/>
</dbReference>
<dbReference type="PANTHER" id="PTHR21497">
    <property type="entry name" value="UBIQUITIN LIGASE E3 ALPHA-RELATED"/>
    <property type="match status" value="1"/>
</dbReference>